<feature type="compositionally biased region" description="Polar residues" evidence="4">
    <location>
        <begin position="494"/>
        <end position="543"/>
    </location>
</feature>
<evidence type="ECO:0000256" key="3">
    <source>
        <dbReference type="ARBA" id="ARBA00023242"/>
    </source>
</evidence>
<feature type="compositionally biased region" description="Polar residues" evidence="4">
    <location>
        <begin position="140"/>
        <end position="153"/>
    </location>
</feature>
<feature type="compositionally biased region" description="Polar residues" evidence="4">
    <location>
        <begin position="256"/>
        <end position="292"/>
    </location>
</feature>
<keyword evidence="3" id="KW-0539">Nucleus</keyword>
<comment type="caution">
    <text evidence="6">The sequence shown here is derived from an EMBL/GenBank/DDBJ whole genome shotgun (WGS) entry which is preliminary data.</text>
</comment>
<feature type="compositionally biased region" description="Basic and acidic residues" evidence="4">
    <location>
        <begin position="98"/>
        <end position="114"/>
    </location>
</feature>
<proteinExistence type="predicted"/>
<dbReference type="Proteomes" id="UP000186955">
    <property type="component" value="Unassembled WGS sequence"/>
</dbReference>
<keyword evidence="7" id="KW-1185">Reference proteome</keyword>
<feature type="compositionally biased region" description="Basic residues" evidence="4">
    <location>
        <begin position="115"/>
        <end position="133"/>
    </location>
</feature>
<evidence type="ECO:0000256" key="2">
    <source>
        <dbReference type="ARBA" id="ARBA00011353"/>
    </source>
</evidence>
<evidence type="ECO:0000256" key="1">
    <source>
        <dbReference type="ARBA" id="ARBA00004123"/>
    </source>
</evidence>
<feature type="compositionally biased region" description="Low complexity" evidence="4">
    <location>
        <begin position="477"/>
        <end position="486"/>
    </location>
</feature>
<dbReference type="InterPro" id="IPR023779">
    <property type="entry name" value="Chromodomain_CS"/>
</dbReference>
<feature type="region of interest" description="Disordered" evidence="4">
    <location>
        <begin position="1"/>
        <end position="27"/>
    </location>
</feature>
<feature type="region of interest" description="Disordered" evidence="4">
    <location>
        <begin position="798"/>
        <end position="835"/>
    </location>
</feature>
<feature type="compositionally biased region" description="Basic and acidic residues" evidence="4">
    <location>
        <begin position="420"/>
        <end position="447"/>
    </location>
</feature>
<comment type="subunit">
    <text evidence="2">Component of the NuA4 histone acetyltransferase complex.</text>
</comment>
<comment type="subcellular location">
    <subcellularLocation>
        <location evidence="1">Nucleus</location>
    </subcellularLocation>
</comment>
<dbReference type="PROSITE" id="PS50013">
    <property type="entry name" value="CHROMO_2"/>
    <property type="match status" value="1"/>
</dbReference>
<dbReference type="InterPro" id="IPR023780">
    <property type="entry name" value="Chromo_domain"/>
</dbReference>
<evidence type="ECO:0000259" key="5">
    <source>
        <dbReference type="PROSITE" id="PS50013"/>
    </source>
</evidence>
<name>A0A1Q5TEP2_9EURO</name>
<evidence type="ECO:0000313" key="6">
    <source>
        <dbReference type="EMBL" id="OKO98707.1"/>
    </source>
</evidence>
<organism evidence="6 7">
    <name type="scientific">Penicillium subrubescens</name>
    <dbReference type="NCBI Taxonomy" id="1316194"/>
    <lineage>
        <taxon>Eukaryota</taxon>
        <taxon>Fungi</taxon>
        <taxon>Dikarya</taxon>
        <taxon>Ascomycota</taxon>
        <taxon>Pezizomycotina</taxon>
        <taxon>Eurotiomycetes</taxon>
        <taxon>Eurotiomycetidae</taxon>
        <taxon>Eurotiales</taxon>
        <taxon>Aspergillaceae</taxon>
        <taxon>Penicillium</taxon>
    </lineage>
</organism>
<feature type="compositionally biased region" description="Polar residues" evidence="4">
    <location>
        <begin position="854"/>
        <end position="866"/>
    </location>
</feature>
<evidence type="ECO:0000256" key="4">
    <source>
        <dbReference type="SAM" id="MobiDB-lite"/>
    </source>
</evidence>
<feature type="region of interest" description="Disordered" evidence="4">
    <location>
        <begin position="96"/>
        <end position="558"/>
    </location>
</feature>
<dbReference type="InterPro" id="IPR000953">
    <property type="entry name" value="Chromo/chromo_shadow_dom"/>
</dbReference>
<dbReference type="PROSITE" id="PS00598">
    <property type="entry name" value="CHROMO_1"/>
    <property type="match status" value="1"/>
</dbReference>
<feature type="compositionally biased region" description="Basic and acidic residues" evidence="4">
    <location>
        <begin position="317"/>
        <end position="334"/>
    </location>
</feature>
<dbReference type="STRING" id="1316194.A0A1Q5TEP2"/>
<feature type="domain" description="Chromo" evidence="5">
    <location>
        <begin position="31"/>
        <end position="92"/>
    </location>
</feature>
<dbReference type="EMBL" id="MNBE01000666">
    <property type="protein sequence ID" value="OKO98707.1"/>
    <property type="molecule type" value="Genomic_DNA"/>
</dbReference>
<feature type="compositionally biased region" description="Low complexity" evidence="4">
    <location>
        <begin position="371"/>
        <end position="384"/>
    </location>
</feature>
<reference evidence="6 7" key="1">
    <citation type="submission" date="2016-10" db="EMBL/GenBank/DDBJ databases">
        <title>Genome sequence of the ascomycete fungus Penicillium subrubescens.</title>
        <authorList>
            <person name="De Vries R.P."/>
            <person name="Peng M."/>
            <person name="Dilokpimol A."/>
            <person name="Hilden K."/>
            <person name="Makela M.R."/>
            <person name="Grigoriev I."/>
            <person name="Riley R."/>
            <person name="Granchi Z."/>
        </authorList>
    </citation>
    <scope>NUCLEOTIDE SEQUENCE [LARGE SCALE GENOMIC DNA]</scope>
    <source>
        <strain evidence="6 7">CBS 132785</strain>
    </source>
</reference>
<protein>
    <recommendedName>
        <fullName evidence="5">Chromo domain-containing protein</fullName>
    </recommendedName>
</protein>
<evidence type="ECO:0000313" key="7">
    <source>
        <dbReference type="Proteomes" id="UP000186955"/>
    </source>
</evidence>
<dbReference type="PANTHER" id="PTHR22812">
    <property type="entry name" value="CHROMOBOX PROTEIN"/>
    <property type="match status" value="1"/>
</dbReference>
<feature type="compositionally biased region" description="Polar residues" evidence="4">
    <location>
        <begin position="1254"/>
        <end position="1282"/>
    </location>
</feature>
<gene>
    <name evidence="6" type="ORF">PENSUB_8958</name>
</gene>
<dbReference type="Gene3D" id="2.40.50.40">
    <property type="match status" value="1"/>
</dbReference>
<feature type="compositionally biased region" description="Polar residues" evidence="4">
    <location>
        <begin position="798"/>
        <end position="832"/>
    </location>
</feature>
<dbReference type="SUPFAM" id="SSF54160">
    <property type="entry name" value="Chromo domain-like"/>
    <property type="match status" value="1"/>
</dbReference>
<dbReference type="OrthoDB" id="1918685at2759"/>
<feature type="compositionally biased region" description="Polar residues" evidence="4">
    <location>
        <begin position="186"/>
        <end position="223"/>
    </location>
</feature>
<dbReference type="InterPro" id="IPR016197">
    <property type="entry name" value="Chromo-like_dom_sf"/>
</dbReference>
<sequence>MEVDVEMNDAGNLSEADSLASTVPSEQGSEYEVEEILAERVSKRTGKKKFLLKWANYPIYRATWEPAEMFLEMEEAMLKWNEKTRKVRAGADQPFDVDAWKKSLKDRERETQRRKEARRQKRAERAAQKNKKPPSRDSSSDIPLMQASPQSSPDVPLARVSAHRGASLASDISSLFVSTDDPAPSIPTSHATPTTNQSLQVPSSSPVRATLNPPDSSQSNVSENPEKLLPQPPKAATGITSDKSQPIPHPRVSESAKPSQPSEHTFETSKTASSKQDKVSQGTGQTSATRTKPPQKSRRSLPSQPALGPLYTAFASSKKDREPDISQLDLRRPSEFPARTAAGVPVPFAKMTTSDTFLRSSQSGTKPIPTSSVSQVASSGSSRRGSPETMGPPSRPRAPSPRGFSMLNGGDCYRPGESSRSGDYDSYRPGDSLDRDNPPPRRPDRGRSLGSRRRSPGARSRSPNQRYRSPDRRRSPASRQRSPYRSADPHRPKNSSPFVTVTRPKSLTQTPVTPTTRPSPYDTVTNTRDNTGSANDPVSTNDTDAPAIAARPPSPPKAQMSAKEQIERMPIGEPGLGSMKFKGTPYFVNKVEVLAHIYFGAEKQLIGAVRLCGLSPEVKQDLLAAKGGRSGRFEMWFEHLCTPDQYATLCREEADHGGSNRVIRTCWLEGFADTNPYVFHMSEGLYWENKIGIYYPPGNKGFVWLAYSPKSPDFAHLTQPYPEINPWVPIRLAVRTPLAPIDALHKQQTGPQHQQQTGPQVQSTAMAMVPYDPSNTSIIGASGSLDDVVRRLAHASGLSNSHTTGHVNSNTPVQPQGSYGSSTQSPMEQSPEQYPLPSLAAHSLADPRLGRQLSKATSTRQPNDQLVSMEGLSDSMDTRPDNTVPNTALITAAHNTSIQPLSDPQPPSDHQSLSDPNLMLGKFFECNLKMRFKDLACVNGKQGGPQADVFYLHTPESVEDQNDCTLVKAWLELNGAMVWSDWAKFIKNSKCGVILFHESFGKYEALQPKIRDILGNALMGFWTFRISRPLDYPDERYCQKGVYFQRIFARGGAYLLTEDVIHTLKETVAILYWFYGIQRSNLGQWKLVCWPSLMERLEEKHDDPTLSKEEQKLLGVVILLIRKCNSIDPQQPRFKPDSLDPANLDGPNNNVFSLKVAGYGQRSTTPGHLTQDERNANHLAESFAGWTIENAARLRRSYIISSCKNEALLKRWASWGHVLVFSVEAFIEKYKINVDNSLEKIEKKLSKSSKPSQPGESNGQSRGQLSDQPHNDMSSPIQTPLTPLTAGAGGVPTPRDANGGDVSSRPRPSEWRPPQPQESHRYGAPYR</sequence>
<dbReference type="InterPro" id="IPR051219">
    <property type="entry name" value="Heterochromatin_chromo-domain"/>
</dbReference>
<dbReference type="GO" id="GO:0006338">
    <property type="term" value="P:chromatin remodeling"/>
    <property type="evidence" value="ECO:0007669"/>
    <property type="project" value="UniProtKB-ARBA"/>
</dbReference>
<feature type="region of interest" description="Disordered" evidence="4">
    <location>
        <begin position="853"/>
        <end position="885"/>
    </location>
</feature>
<feature type="region of interest" description="Disordered" evidence="4">
    <location>
        <begin position="1244"/>
        <end position="1327"/>
    </location>
</feature>
<dbReference type="CDD" id="cd18966">
    <property type="entry name" value="chromodomain"/>
    <property type="match status" value="1"/>
</dbReference>
<dbReference type="Pfam" id="PF00385">
    <property type="entry name" value="Chromo"/>
    <property type="match status" value="1"/>
</dbReference>
<accession>A0A1Q5TEP2</accession>
<dbReference type="GO" id="GO:0005634">
    <property type="term" value="C:nucleus"/>
    <property type="evidence" value="ECO:0007669"/>
    <property type="project" value="UniProtKB-SubCell"/>
</dbReference>
<dbReference type="SMART" id="SM00298">
    <property type="entry name" value="CHROMO"/>
    <property type="match status" value="1"/>
</dbReference>
<feature type="compositionally biased region" description="Polar residues" evidence="4">
    <location>
        <begin position="351"/>
        <end position="370"/>
    </location>
</feature>
<feature type="compositionally biased region" description="Low complexity" evidence="4">
    <location>
        <begin position="457"/>
        <end position="467"/>
    </location>
</feature>